<evidence type="ECO:0000313" key="5">
    <source>
        <dbReference type="Proteomes" id="UP000593591"/>
    </source>
</evidence>
<dbReference type="EMBL" id="CP031517">
    <property type="protein sequence ID" value="QOS40214.1"/>
    <property type="molecule type" value="Genomic_DNA"/>
</dbReference>
<evidence type="ECO:0000313" key="4">
    <source>
        <dbReference type="Proteomes" id="UP000578697"/>
    </source>
</evidence>
<reference evidence="3 5" key="1">
    <citation type="submission" date="2018-08" db="EMBL/GenBank/DDBJ databases">
        <title>The first complete genome of Treponema rectale (CHPAT), a commensal spirochete of the bovine rectum.</title>
        <authorList>
            <person name="Staton G.J."/>
            <person name="Clegg S.R."/>
            <person name="Carter S.D."/>
            <person name="Radford A.D."/>
            <person name="Darby A."/>
            <person name="Hall N."/>
            <person name="Birtles R.J."/>
            <person name="Evans N.J."/>
        </authorList>
    </citation>
    <scope>NUCLEOTIDE SEQUENCE [LARGE SCALE GENOMIC DNA]</scope>
    <source>
        <strain evidence="3 5">CHPA</strain>
    </source>
</reference>
<dbReference type="GO" id="GO:0007059">
    <property type="term" value="P:chromosome segregation"/>
    <property type="evidence" value="ECO:0007669"/>
    <property type="project" value="TreeGrafter"/>
</dbReference>
<dbReference type="InterPro" id="IPR003115">
    <property type="entry name" value="ParB_N"/>
</dbReference>
<dbReference type="InterPro" id="IPR036086">
    <property type="entry name" value="ParB/Sulfiredoxin_sf"/>
</dbReference>
<protein>
    <submittedName>
        <fullName evidence="3">Chromosome partitioning protein ParB</fullName>
    </submittedName>
    <submittedName>
        <fullName evidence="2">ParB family chromosome partitioning protein</fullName>
    </submittedName>
</protein>
<dbReference type="GO" id="GO:0005694">
    <property type="term" value="C:chromosome"/>
    <property type="evidence" value="ECO:0007669"/>
    <property type="project" value="TreeGrafter"/>
</dbReference>
<dbReference type="SMART" id="SM00470">
    <property type="entry name" value="ParB"/>
    <property type="match status" value="1"/>
</dbReference>
<dbReference type="PANTHER" id="PTHR33375">
    <property type="entry name" value="CHROMOSOME-PARTITIONING PROTEIN PARB-RELATED"/>
    <property type="match status" value="1"/>
</dbReference>
<keyword evidence="4" id="KW-1185">Reference proteome</keyword>
<dbReference type="RefSeq" id="WP_184651506.1">
    <property type="nucleotide sequence ID" value="NZ_JACHFR010000001.1"/>
</dbReference>
<evidence type="ECO:0000313" key="3">
    <source>
        <dbReference type="EMBL" id="QOS40214.1"/>
    </source>
</evidence>
<dbReference type="Proteomes" id="UP000593591">
    <property type="component" value="Chromosome"/>
</dbReference>
<dbReference type="Proteomes" id="UP000578697">
    <property type="component" value="Unassembled WGS sequence"/>
</dbReference>
<dbReference type="Pfam" id="PF02195">
    <property type="entry name" value="ParB_N"/>
    <property type="match status" value="1"/>
</dbReference>
<name>A0A840SF45_9SPIR</name>
<dbReference type="Gene3D" id="3.90.1530.10">
    <property type="entry name" value="Conserved hypothetical protein from pyrococcus furiosus pfu- 392566-001, ParB domain"/>
    <property type="match status" value="1"/>
</dbReference>
<gene>
    <name evidence="3" type="ORF">DYE49_07015</name>
    <name evidence="2" type="ORF">HNP77_000416</name>
</gene>
<dbReference type="SUPFAM" id="SSF110849">
    <property type="entry name" value="ParB/Sulfiredoxin"/>
    <property type="match status" value="1"/>
</dbReference>
<dbReference type="KEGG" id="trc:DYE49_07015"/>
<dbReference type="AlphaFoldDB" id="A0A840SF45"/>
<dbReference type="EMBL" id="JACHFR010000001">
    <property type="protein sequence ID" value="MBB5218072.1"/>
    <property type="molecule type" value="Genomic_DNA"/>
</dbReference>
<dbReference type="PANTHER" id="PTHR33375:SF1">
    <property type="entry name" value="CHROMOSOME-PARTITIONING PROTEIN PARB-RELATED"/>
    <property type="match status" value="1"/>
</dbReference>
<feature type="domain" description="ParB-like N-terminal" evidence="1">
    <location>
        <begin position="1"/>
        <end position="86"/>
    </location>
</feature>
<dbReference type="GO" id="GO:0045881">
    <property type="term" value="P:positive regulation of sporulation resulting in formation of a cellular spore"/>
    <property type="evidence" value="ECO:0007669"/>
    <property type="project" value="TreeGrafter"/>
</dbReference>
<proteinExistence type="predicted"/>
<dbReference type="CDD" id="cd16410">
    <property type="entry name" value="ParB_N_like"/>
    <property type="match status" value="1"/>
</dbReference>
<evidence type="ECO:0000259" key="1">
    <source>
        <dbReference type="SMART" id="SM00470"/>
    </source>
</evidence>
<accession>A0A840SF45</accession>
<reference evidence="2 4" key="2">
    <citation type="submission" date="2020-08" db="EMBL/GenBank/DDBJ databases">
        <title>Genomic Encyclopedia of Type Strains, Phase IV (KMG-IV): sequencing the most valuable type-strain genomes for metagenomic binning, comparative biology and taxonomic classification.</title>
        <authorList>
            <person name="Goeker M."/>
        </authorList>
    </citation>
    <scope>NUCLEOTIDE SEQUENCE [LARGE SCALE GENOMIC DNA]</scope>
    <source>
        <strain evidence="2 4">DSM 103679</strain>
    </source>
</reference>
<sequence>MLIKISDVKVKKRVRKDLGDLSSLKDSLRSFGLLNPITINSNHELIAGERRLEAAKAIGWESINAIVIASPIDKVHQLEMEIEENNQRKEFTDEELMEGYKRLERLRNPSLLMKILKWLCDIFVRIGQFFKRLFSKITNKTKK</sequence>
<dbReference type="InterPro" id="IPR050336">
    <property type="entry name" value="Chromosome_partition/occlusion"/>
</dbReference>
<organism evidence="2 4">
    <name type="scientific">Treponema rectale</name>
    <dbReference type="NCBI Taxonomy" id="744512"/>
    <lineage>
        <taxon>Bacteria</taxon>
        <taxon>Pseudomonadati</taxon>
        <taxon>Spirochaetota</taxon>
        <taxon>Spirochaetia</taxon>
        <taxon>Spirochaetales</taxon>
        <taxon>Treponemataceae</taxon>
        <taxon>Treponema</taxon>
    </lineage>
</organism>
<evidence type="ECO:0000313" key="2">
    <source>
        <dbReference type="EMBL" id="MBB5218072.1"/>
    </source>
</evidence>